<sequence>MSRYEVTIEKDACDGIFACLTRDPRFVEGGDGLATIDPGADPVYDCEGEVTDTAERVVATFDDDRIDEARQAAAACPTDAIVVEEVGE</sequence>
<dbReference type="OrthoDB" id="241187at2157"/>
<organism evidence="1 2">
    <name type="scientific">Natrinema altunense</name>
    <dbReference type="NCBI Taxonomy" id="222984"/>
    <lineage>
        <taxon>Archaea</taxon>
        <taxon>Methanobacteriati</taxon>
        <taxon>Methanobacteriota</taxon>
        <taxon>Stenosarchaea group</taxon>
        <taxon>Halobacteria</taxon>
        <taxon>Halobacteriales</taxon>
        <taxon>Natrialbaceae</taxon>
        <taxon>Natrinema</taxon>
    </lineage>
</organism>
<accession>A0A482Y0B7</accession>
<protein>
    <submittedName>
        <fullName evidence="1">Ferredoxin</fullName>
    </submittedName>
</protein>
<dbReference type="AlphaFoldDB" id="A0A482Y0B7"/>
<name>A0A482Y0B7_9EURY</name>
<dbReference type="EMBL" id="SHMR01000005">
    <property type="protein sequence ID" value="RZH67615.1"/>
    <property type="molecule type" value="Genomic_DNA"/>
</dbReference>
<dbReference type="Gene3D" id="3.30.70.20">
    <property type="match status" value="1"/>
</dbReference>
<dbReference type="STRING" id="222984.GCA_000731985_01159"/>
<dbReference type="Proteomes" id="UP000292704">
    <property type="component" value="Unassembled WGS sequence"/>
</dbReference>
<dbReference type="Pfam" id="PF13459">
    <property type="entry name" value="Fer4_15"/>
    <property type="match status" value="1"/>
</dbReference>
<proteinExistence type="predicted"/>
<comment type="caution">
    <text evidence="1">The sequence shown here is derived from an EMBL/GenBank/DDBJ whole genome shotgun (WGS) entry which is preliminary data.</text>
</comment>
<evidence type="ECO:0000313" key="1">
    <source>
        <dbReference type="EMBL" id="RZH67615.1"/>
    </source>
</evidence>
<gene>
    <name evidence="1" type="ORF">ELS17_12220</name>
</gene>
<dbReference type="SUPFAM" id="SSF54862">
    <property type="entry name" value="4Fe-4S ferredoxins"/>
    <property type="match status" value="1"/>
</dbReference>
<reference evidence="1 2" key="1">
    <citation type="submission" date="2019-02" db="EMBL/GenBank/DDBJ databases">
        <title>Genome analysis provides insights into bioremediation potentialities and Haloocin production by Natrinema altunense strain 4.1R isolated from Chott Douz in Tunisian desert.</title>
        <authorList>
            <person name="Najjari A."/>
            <person name="Youssef N."/>
            <person name="Ben Dhia O."/>
            <person name="Ferjani R."/>
            <person name="El Hidri D."/>
            <person name="Ouzari H.I."/>
            <person name="Cherif A."/>
        </authorList>
    </citation>
    <scope>NUCLEOTIDE SEQUENCE [LARGE SCALE GENOMIC DNA]</scope>
    <source>
        <strain evidence="1 2">4.1R</strain>
    </source>
</reference>
<evidence type="ECO:0000313" key="2">
    <source>
        <dbReference type="Proteomes" id="UP000292704"/>
    </source>
</evidence>
<dbReference type="RefSeq" id="WP_007108247.1">
    <property type="nucleotide sequence ID" value="NZ_JNCS01000002.1"/>
</dbReference>